<protein>
    <submittedName>
        <fullName evidence="1">Uncharacterized protein</fullName>
    </submittedName>
</protein>
<keyword evidence="2" id="KW-1185">Reference proteome</keyword>
<evidence type="ECO:0000313" key="1">
    <source>
        <dbReference type="EMBL" id="CAD71833.1"/>
    </source>
</evidence>
<proteinExistence type="predicted"/>
<evidence type="ECO:0000313" key="2">
    <source>
        <dbReference type="Proteomes" id="UP000001025"/>
    </source>
</evidence>
<dbReference type="Proteomes" id="UP000001025">
    <property type="component" value="Chromosome"/>
</dbReference>
<sequence>MTIRWHEVTKLTMQRSSTQHQTNRLACQKLVRRRGYDVGLRSVSFDGVST</sequence>
<dbReference type="InParanoid" id="Q7UY16"/>
<dbReference type="HOGENOM" id="CLU_3121999_0_0_0"/>
<dbReference type="EnsemblBacteria" id="CAD71833">
    <property type="protein sequence ID" value="CAD71833"/>
    <property type="gene ID" value="RB943"/>
</dbReference>
<gene>
    <name evidence="1" type="ordered locus">RB943</name>
</gene>
<accession>Q7UY16</accession>
<organism evidence="1 2">
    <name type="scientific">Rhodopirellula baltica (strain DSM 10527 / NCIMB 13988 / SH1)</name>
    <dbReference type="NCBI Taxonomy" id="243090"/>
    <lineage>
        <taxon>Bacteria</taxon>
        <taxon>Pseudomonadati</taxon>
        <taxon>Planctomycetota</taxon>
        <taxon>Planctomycetia</taxon>
        <taxon>Pirellulales</taxon>
        <taxon>Pirellulaceae</taxon>
        <taxon>Rhodopirellula</taxon>
    </lineage>
</organism>
<reference evidence="1 2" key="1">
    <citation type="journal article" date="2003" name="Proc. Natl. Acad. Sci. U.S.A.">
        <title>Complete genome sequence of the marine planctomycete Pirellula sp. strain 1.</title>
        <authorList>
            <person name="Gloeckner F.O."/>
            <person name="Kube M."/>
            <person name="Bauer M."/>
            <person name="Teeling H."/>
            <person name="Lombardot T."/>
            <person name="Ludwig W."/>
            <person name="Gade D."/>
            <person name="Beck A."/>
            <person name="Borzym K."/>
            <person name="Heitmann K."/>
            <person name="Rabus R."/>
            <person name="Schlesner H."/>
            <person name="Amann R."/>
            <person name="Reinhardt R."/>
        </authorList>
    </citation>
    <scope>NUCLEOTIDE SEQUENCE [LARGE SCALE GENOMIC DNA]</scope>
    <source>
        <strain evidence="2">DSM 10527 / NCIMB 13988 / SH1</strain>
    </source>
</reference>
<dbReference type="EMBL" id="BX294134">
    <property type="protein sequence ID" value="CAD71833.1"/>
    <property type="molecule type" value="Genomic_DNA"/>
</dbReference>
<dbReference type="KEGG" id="rba:RB943"/>
<name>Q7UY16_RHOBA</name>
<dbReference type="AlphaFoldDB" id="Q7UY16"/>